<evidence type="ECO:0000256" key="3">
    <source>
        <dbReference type="SAM" id="MobiDB-lite"/>
    </source>
</evidence>
<evidence type="ECO:0000256" key="4">
    <source>
        <dbReference type="SAM" id="Phobius"/>
    </source>
</evidence>
<dbReference type="InterPro" id="IPR042837">
    <property type="entry name" value="PTX3"/>
</dbReference>
<dbReference type="GO" id="GO:0030246">
    <property type="term" value="F:carbohydrate binding"/>
    <property type="evidence" value="ECO:0007669"/>
    <property type="project" value="UniProtKB-KW"/>
</dbReference>
<dbReference type="SUPFAM" id="SSF49899">
    <property type="entry name" value="Concanavalin A-like lectins/glucanases"/>
    <property type="match status" value="5"/>
</dbReference>
<evidence type="ECO:0000256" key="2">
    <source>
        <dbReference type="ARBA" id="ARBA00023157"/>
    </source>
</evidence>
<dbReference type="PANTHER" id="PTHR46943">
    <property type="entry name" value="PENTRAXIN-RELATED PROTEIN PTX3"/>
    <property type="match status" value="1"/>
</dbReference>
<dbReference type="EMBL" id="PTJD01000014">
    <property type="protein sequence ID" value="PPK92408.1"/>
    <property type="molecule type" value="Genomic_DNA"/>
</dbReference>
<dbReference type="InterPro" id="IPR013320">
    <property type="entry name" value="ConA-like_dom_sf"/>
</dbReference>
<feature type="compositionally biased region" description="Low complexity" evidence="3">
    <location>
        <begin position="355"/>
        <end position="367"/>
    </location>
</feature>
<dbReference type="SMART" id="SM00560">
    <property type="entry name" value="LamGL"/>
    <property type="match status" value="5"/>
</dbReference>
<feature type="domain" description="LamG-like jellyroll fold" evidence="5">
    <location>
        <begin position="832"/>
        <end position="980"/>
    </location>
</feature>
<dbReference type="AlphaFoldDB" id="A0A2S6IDW4"/>
<evidence type="ECO:0000313" key="6">
    <source>
        <dbReference type="EMBL" id="PPK92408.1"/>
    </source>
</evidence>
<feature type="domain" description="LamG-like jellyroll fold" evidence="5">
    <location>
        <begin position="622"/>
        <end position="761"/>
    </location>
</feature>
<dbReference type="Proteomes" id="UP000239485">
    <property type="component" value="Unassembled WGS sequence"/>
</dbReference>
<feature type="domain" description="LamG-like jellyroll fold" evidence="5">
    <location>
        <begin position="404"/>
        <end position="551"/>
    </location>
</feature>
<feature type="domain" description="LamG-like jellyroll fold" evidence="5">
    <location>
        <begin position="177"/>
        <end position="327"/>
    </location>
</feature>
<dbReference type="Pfam" id="PF13385">
    <property type="entry name" value="Laminin_G_3"/>
    <property type="match status" value="5"/>
</dbReference>
<dbReference type="RefSeq" id="WP_146099610.1">
    <property type="nucleotide sequence ID" value="NZ_PTJD01000014.1"/>
</dbReference>
<feature type="region of interest" description="Disordered" evidence="3">
    <location>
        <begin position="349"/>
        <end position="368"/>
    </location>
</feature>
<accession>A0A2S6IDW4</accession>
<comment type="caution">
    <text evidence="6">The sequence shown here is derived from an EMBL/GenBank/DDBJ whole genome shotgun (WGS) entry which is preliminary data.</text>
</comment>
<feature type="domain" description="LamG-like jellyroll fold" evidence="5">
    <location>
        <begin position="1050"/>
        <end position="1190"/>
    </location>
</feature>
<name>A0A2S6IDW4_9ACTN</name>
<organism evidence="6 7">
    <name type="scientific">Kineococcus xinjiangensis</name>
    <dbReference type="NCBI Taxonomy" id="512762"/>
    <lineage>
        <taxon>Bacteria</taxon>
        <taxon>Bacillati</taxon>
        <taxon>Actinomycetota</taxon>
        <taxon>Actinomycetes</taxon>
        <taxon>Kineosporiales</taxon>
        <taxon>Kineosporiaceae</taxon>
        <taxon>Kineococcus</taxon>
    </lineage>
</organism>
<keyword evidence="4" id="KW-0472">Membrane</keyword>
<dbReference type="Gene3D" id="2.60.120.200">
    <property type="match status" value="5"/>
</dbReference>
<dbReference type="OrthoDB" id="176279at2"/>
<protein>
    <submittedName>
        <fullName evidence="6">Concanavalin A-like lectin/glucanase superfamily protein</fullName>
    </submittedName>
</protein>
<feature type="transmembrane region" description="Helical" evidence="4">
    <location>
        <begin position="21"/>
        <end position="42"/>
    </location>
</feature>
<feature type="region of interest" description="Disordered" evidence="3">
    <location>
        <begin position="89"/>
        <end position="110"/>
    </location>
</feature>
<keyword evidence="2" id="KW-1015">Disulfide bond</keyword>
<proteinExistence type="predicted"/>
<dbReference type="PANTHER" id="PTHR46943:SF1">
    <property type="entry name" value="PENTRAXIN-RELATED PROTEIN PTX3"/>
    <property type="match status" value="1"/>
</dbReference>
<keyword evidence="1" id="KW-0732">Signal</keyword>
<keyword evidence="6" id="KW-0430">Lectin</keyword>
<evidence type="ECO:0000313" key="7">
    <source>
        <dbReference type="Proteomes" id="UP000239485"/>
    </source>
</evidence>
<dbReference type="InterPro" id="IPR006558">
    <property type="entry name" value="LamG-like"/>
</dbReference>
<sequence length="1200" mass="125944">MSHLTRCARWVHDTLGVRSGALQWVALAALALSLPGLTGAVLTATAPTASSTLTSDTTFQTYPQAVAGGGTVGTSPHLYYRSDDSAAHAPTSTAAHHSDTARNGTYQAPTDGPELWWQFDEGTGTTVADSSGSVNTGTFGATTAAPGWTSDGYAASAATFDGGDHVVSRQTAVRTETDFTVAGWVYLDVASPSAVYTVLSQPSGTSSSFILKHGSTGSGTTRSWVFLVKQANGIEKQAVATSGAGSAQRWVHVAATYRASTRALTLYVNGSTAGTTGATLDSGQVGAVSTSTEGLNAGRAWYGSAWVDRWVGRIDDVRAYSRALSAVDIAALHARPVARWSFDEGTGVTTADVSGNGNTGTLTNGPTWDTGFTQWGTASGTVGLGFDGTDDRVESSRSAVRTDQSFTVSAWANLSSKSGARTIASQYGGSATSPSAVGGFALRYFIPQDRWSFVMTRSNVNGAATDEVFGVASPATGTWHHVAGVYDDERNEMRLYVNGVLQGIQAKADADEWNAAGPLVVGRARWSSDWYDYFAGGIDDVRVYRHALTAEDLAAAHRFPTMLWNLDEGAGTTAGDGTGARNHGTLSGGTAWNAAGHRGGAATFDGVDDIVTSDRAPLRTDRSFSLSTWAKLTSDTATRTIAHQAGSPLHTFSLSFVRDTSLTPATRWRIAMPTASGGPGEVLDSTVTPEKDRWTHLVVVYDDPGNTLTLYVNGTATTMTRPDTTYWTTNPLVLGRNQSSTAWWAGSIDSFATYQYALTATQVAALRAESPALAWNFEEGTGTATADDSGNGGTGTVSGATWVTGGRPGGALSFDGTNDWVHGPSSALDSSRSFTVSAWVYPTSLPTSGHKNILSKHGADNSPFFLQYSGTPQRWQMSMSNSDALDPGYTFTLSTSQAQVNTWTHLAGVHDARAGVVRLYVNGVLESSATATSTPWNATAFTGSTGHFAAGSAWHGNAPVNYWPGRIDTVRAFQRVLGSDEVAALHATTQPNPAPVATVLPHRPVEGMTAMRSGALQGAAQGQTASTAMAFSGARSSALRDGGSAEAAPSEFTVECWVRLHPGHSGHLVGFASERESAYSGSSDRMLFVNSAGQVTFAIAGPGYASSPSRIDDGQWHHVAGTYSASTGMRLYVDGLPVATRSAAALTSYNGYWRWGGARISGWGTVNPPNPFLTGSLDEVAVHTTALTDRDIARHYWSNF</sequence>
<keyword evidence="4" id="KW-1133">Transmembrane helix</keyword>
<evidence type="ECO:0000256" key="1">
    <source>
        <dbReference type="ARBA" id="ARBA00022729"/>
    </source>
</evidence>
<keyword evidence="4" id="KW-0812">Transmembrane</keyword>
<gene>
    <name evidence="6" type="ORF">CLV92_1149</name>
</gene>
<evidence type="ECO:0000259" key="5">
    <source>
        <dbReference type="SMART" id="SM00560"/>
    </source>
</evidence>
<dbReference type="GO" id="GO:0006955">
    <property type="term" value="P:immune response"/>
    <property type="evidence" value="ECO:0007669"/>
    <property type="project" value="InterPro"/>
</dbReference>
<reference evidence="6 7" key="1">
    <citation type="submission" date="2018-02" db="EMBL/GenBank/DDBJ databases">
        <title>Genomic Encyclopedia of Archaeal and Bacterial Type Strains, Phase II (KMG-II): from individual species to whole genera.</title>
        <authorList>
            <person name="Goeker M."/>
        </authorList>
    </citation>
    <scope>NUCLEOTIDE SEQUENCE [LARGE SCALE GENOMIC DNA]</scope>
    <source>
        <strain evidence="6 7">DSM 22857</strain>
    </source>
</reference>
<keyword evidence="7" id="KW-1185">Reference proteome</keyword>